<accession>A0A197JK08</accession>
<comment type="function">
    <text evidence="12">Dol-P-Glc:Glc(2)Man(9)GlcNAc(2)-PP-Dol alpha-1,2-glucosyltransferase that operates in the biosynthetic pathway of dolichol-linked oligosaccharides, the glycan precursors employed in protein asparagine (N)-glycosylation. The assembly of dolichol-linked oligosaccharides begins on the cytosolic side of the endoplasmic reticulum membrane and finishes in its lumen. The sequential addition of sugars to dolichol pyrophosphate produces dolichol-linked oligosaccharides containing fourteen sugars, including two GlcNAcs, nine mannoses and three glucoses. Once assembled, the oligosaccharide is transferred from the lipid to nascent proteins by oligosaccharyltransferases. In the lumen of the endoplasmic reticulum, adds the third and last glucose residue from dolichyl phosphate glucose (Dol-P-Glc) onto the lipid-linked oligosaccharide intermediate Glc(2)Man(9)GlcNAc(2)-PP-Dol to produce Glc(3)Man(9)GlcNAc(2)-PP-Dol.</text>
</comment>
<feature type="transmembrane region" description="Helical" evidence="14">
    <location>
        <begin position="118"/>
        <end position="137"/>
    </location>
</feature>
<dbReference type="AlphaFoldDB" id="A0A197JK08"/>
<keyword evidence="11 14" id="KW-0472">Membrane</keyword>
<feature type="transmembrane region" description="Helical" evidence="14">
    <location>
        <begin position="270"/>
        <end position="292"/>
    </location>
</feature>
<dbReference type="InterPro" id="IPR016900">
    <property type="entry name" value="Alg10"/>
</dbReference>
<keyword evidence="16" id="KW-1185">Reference proteome</keyword>
<evidence type="ECO:0000256" key="1">
    <source>
        <dbReference type="ARBA" id="ARBA00004477"/>
    </source>
</evidence>
<dbReference type="Proteomes" id="UP000078512">
    <property type="component" value="Unassembled WGS sequence"/>
</dbReference>
<gene>
    <name evidence="15" type="ORF">K457DRAFT_35182</name>
</gene>
<sequence>MPGNSTPATIVALHLSVLITISVIWNRMVPQPYMDEIFHIPQAQRYCQGDFWTWDPKLTTPPGLYVLSNILLAARRPLCSTFLLRLTNLSYTFIILFTVASLLKLIHPHITRQEQLHSAAVIICFPILWFFNFLYYTDGGSSAFVLLSWLAAKKRHHLLSALGSAVAVTFRQTNIIWSLFIVGTALLELSTPAERRRFDPKAAFVQSPLQLIHALTGFIQMLLSKFTRVITISLPYLGLLAGFAAFVKWNGGIVLGDRSNHIPSMHVVQLFYFAIFSAGMSMFAILGVVPVARLIRRPTFKSSLVLLTVASIMALCVYKFTNVHPFLVADNRHYTFYIWRLMSRYNGIILYALVPAYIAAACFCWQALGTEQTILWVIIYAVATMLTLIPSPLLEFRYFITPYLIYRIAMRQPRGVWLFLELLFYTVINAATVWMFLNKPFRWAHQEGIQRFMW</sequence>
<evidence type="ECO:0000256" key="7">
    <source>
        <dbReference type="ARBA" id="ARBA00022679"/>
    </source>
</evidence>
<evidence type="ECO:0000256" key="10">
    <source>
        <dbReference type="ARBA" id="ARBA00022989"/>
    </source>
</evidence>
<dbReference type="STRING" id="1314771.A0A197JK08"/>
<evidence type="ECO:0000256" key="14">
    <source>
        <dbReference type="PIRNR" id="PIRNR028810"/>
    </source>
</evidence>
<keyword evidence="7 15" id="KW-0808">Transferase</keyword>
<feature type="transmembrane region" description="Helical" evidence="14">
    <location>
        <begin position="89"/>
        <end position="106"/>
    </location>
</feature>
<evidence type="ECO:0000256" key="9">
    <source>
        <dbReference type="ARBA" id="ARBA00022824"/>
    </source>
</evidence>
<dbReference type="PANTHER" id="PTHR12989:SF10">
    <property type="entry name" value="DOL-P-GLC:GLC(2)MAN(9)GLCNAC(2)-PP-DOL ALPHA-1,2-GLUCOSYLTRANSFERASE-RELATED"/>
    <property type="match status" value="1"/>
</dbReference>
<evidence type="ECO:0000256" key="11">
    <source>
        <dbReference type="ARBA" id="ARBA00023136"/>
    </source>
</evidence>
<dbReference type="EC" id="2.4.1.256" evidence="4 14"/>
<evidence type="ECO:0000313" key="16">
    <source>
        <dbReference type="Proteomes" id="UP000078512"/>
    </source>
</evidence>
<protein>
    <recommendedName>
        <fullName evidence="5 14">Dol-P-Glc:Glc(2)Man(9)GlcNAc(2)-PP-Dol alpha-1,2-glucosyltransferase</fullName>
        <ecNumber evidence="4 14">2.4.1.256</ecNumber>
    </recommendedName>
</protein>
<name>A0A197JK08_9FUNG</name>
<dbReference type="Pfam" id="PF04922">
    <property type="entry name" value="DIE2_ALG10"/>
    <property type="match status" value="1"/>
</dbReference>
<evidence type="ECO:0000256" key="4">
    <source>
        <dbReference type="ARBA" id="ARBA00011967"/>
    </source>
</evidence>
<evidence type="ECO:0000256" key="5">
    <source>
        <dbReference type="ARBA" id="ARBA00018512"/>
    </source>
</evidence>
<keyword evidence="10 14" id="KW-1133">Transmembrane helix</keyword>
<dbReference type="EMBL" id="KV442078">
    <property type="protein sequence ID" value="OAQ25495.1"/>
    <property type="molecule type" value="Genomic_DNA"/>
</dbReference>
<dbReference type="OrthoDB" id="4769at2759"/>
<feature type="transmembrane region" description="Helical" evidence="14">
    <location>
        <begin position="304"/>
        <end position="327"/>
    </location>
</feature>
<comment type="similarity">
    <text evidence="3 14">Belongs to the ALG10 glucosyltransferase family.</text>
</comment>
<dbReference type="GO" id="GO:0006488">
    <property type="term" value="P:dolichol-linked oligosaccharide biosynthetic process"/>
    <property type="evidence" value="ECO:0007669"/>
    <property type="project" value="UniProtKB-UniRule"/>
</dbReference>
<comment type="catalytic activity">
    <reaction evidence="13">
        <text>an alpha-D-Glc-(1-&gt;3)-alpha-D-Glc-(1-&gt;3)-alpha-D-Man-(1-&gt;2)-alpha-D-Man-(1-&gt;2)-alpha-D-Man-(1-&gt;3)-[alpha-D-Man-(1-&gt;2)-alpha-D-Man-(1-&gt;3)-[alpha-D-Man-(1-&gt;2)-alpha-D-Man-(1-&gt;6)]-alpha-D-Man-(1-&gt;6)]-beta-D-Man-(1-&gt;4)-beta-D-GlcNAc-(1-&gt;4)-alpha-D-GlcNAc-diphospho-di-trans,poly-cis-dolichol + a di-trans,poly-cis-dolichyl beta-D-glucosyl phosphate = a alpha-D-Glc-(1-&gt;2)-alpha-D-Glc-(1-&gt;3)-alpha-D-Glc-(1-&gt;3)-alpha-D-Man-(1-&gt;2)-alpha-D-Man-(1-&gt;2)-alpha-D-Man-(1-&gt;3)-[alpha-D-Man-(1-&gt;2)-alpha-D-Man-(1-&gt;3)-[alpha-D-Man-(1-&gt;2)-alpha-D-Man-(1-&gt;6)]-alpha-D-Man-(1-&gt;6)]-beta-D-Man-(1-&gt;4)-beta-D-GlcNAc-(1-&gt;4)-alpha-D-GlcNAc-diphospho-di-trans,poly-cis-dolichol + a di-trans,poly-cis-dolichyl phosphate + H(+)</text>
        <dbReference type="Rhea" id="RHEA:29543"/>
        <dbReference type="Rhea" id="RHEA-COMP:19498"/>
        <dbReference type="Rhea" id="RHEA-COMP:19502"/>
        <dbReference type="Rhea" id="RHEA-COMP:19512"/>
        <dbReference type="Rhea" id="RHEA-COMP:19522"/>
        <dbReference type="ChEBI" id="CHEBI:15378"/>
        <dbReference type="ChEBI" id="CHEBI:57525"/>
        <dbReference type="ChEBI" id="CHEBI:57683"/>
        <dbReference type="ChEBI" id="CHEBI:132522"/>
        <dbReference type="ChEBI" id="CHEBI:132523"/>
        <dbReference type="EC" id="2.4.1.256"/>
    </reaction>
    <physiologicalReaction direction="left-to-right" evidence="13">
        <dbReference type="Rhea" id="RHEA:29544"/>
    </physiologicalReaction>
</comment>
<keyword evidence="9" id="KW-0256">Endoplasmic reticulum</keyword>
<evidence type="ECO:0000256" key="12">
    <source>
        <dbReference type="ARBA" id="ARBA00044727"/>
    </source>
</evidence>
<reference evidence="15 16" key="1">
    <citation type="submission" date="2016-05" db="EMBL/GenBank/DDBJ databases">
        <title>Genome sequencing reveals origins of a unique bacterial endosymbiosis in the earliest lineages of terrestrial Fungi.</title>
        <authorList>
            <consortium name="DOE Joint Genome Institute"/>
            <person name="Uehling J."/>
            <person name="Gryganskyi A."/>
            <person name="Hameed K."/>
            <person name="Tschaplinski T."/>
            <person name="Misztal P."/>
            <person name="Wu S."/>
            <person name="Desiro A."/>
            <person name="Vande Pol N."/>
            <person name="Du Z.-Y."/>
            <person name="Zienkiewicz A."/>
            <person name="Zienkiewicz K."/>
            <person name="Morin E."/>
            <person name="Tisserant E."/>
            <person name="Splivallo R."/>
            <person name="Hainaut M."/>
            <person name="Henrissat B."/>
            <person name="Ohm R."/>
            <person name="Kuo A."/>
            <person name="Yan J."/>
            <person name="Lipzen A."/>
            <person name="Nolan M."/>
            <person name="Labutti K."/>
            <person name="Barry K."/>
            <person name="Goldstein A."/>
            <person name="Labbe J."/>
            <person name="Schadt C."/>
            <person name="Tuskan G."/>
            <person name="Grigoriev I."/>
            <person name="Martin F."/>
            <person name="Vilgalys R."/>
            <person name="Bonito G."/>
        </authorList>
    </citation>
    <scope>NUCLEOTIDE SEQUENCE [LARGE SCALE GENOMIC DNA]</scope>
    <source>
        <strain evidence="15 16">AG-77</strain>
    </source>
</reference>
<dbReference type="GO" id="GO:0005789">
    <property type="term" value="C:endoplasmic reticulum membrane"/>
    <property type="evidence" value="ECO:0007669"/>
    <property type="project" value="UniProtKB-SubCell"/>
</dbReference>
<feature type="transmembrane region" description="Helical" evidence="14">
    <location>
        <begin position="229"/>
        <end position="249"/>
    </location>
</feature>
<comment type="pathway">
    <text evidence="2">Protein modification; protein glycosylation.</text>
</comment>
<evidence type="ECO:0000256" key="8">
    <source>
        <dbReference type="ARBA" id="ARBA00022692"/>
    </source>
</evidence>
<evidence type="ECO:0000256" key="13">
    <source>
        <dbReference type="ARBA" id="ARBA00048064"/>
    </source>
</evidence>
<feature type="transmembrane region" description="Helical" evidence="14">
    <location>
        <begin position="203"/>
        <end position="223"/>
    </location>
</feature>
<evidence type="ECO:0000256" key="6">
    <source>
        <dbReference type="ARBA" id="ARBA00022676"/>
    </source>
</evidence>
<organism evidence="15 16">
    <name type="scientific">Linnemannia elongata AG-77</name>
    <dbReference type="NCBI Taxonomy" id="1314771"/>
    <lineage>
        <taxon>Eukaryota</taxon>
        <taxon>Fungi</taxon>
        <taxon>Fungi incertae sedis</taxon>
        <taxon>Mucoromycota</taxon>
        <taxon>Mortierellomycotina</taxon>
        <taxon>Mortierellomycetes</taxon>
        <taxon>Mortierellales</taxon>
        <taxon>Mortierellaceae</taxon>
        <taxon>Linnemannia</taxon>
    </lineage>
</organism>
<feature type="transmembrane region" description="Helical" evidence="14">
    <location>
        <begin position="374"/>
        <end position="394"/>
    </location>
</feature>
<evidence type="ECO:0000313" key="15">
    <source>
        <dbReference type="EMBL" id="OAQ25495.1"/>
    </source>
</evidence>
<feature type="transmembrane region" description="Helical" evidence="14">
    <location>
        <begin position="157"/>
        <end position="182"/>
    </location>
</feature>
<comment type="subcellular location">
    <subcellularLocation>
        <location evidence="1">Endoplasmic reticulum membrane</location>
        <topology evidence="1">Multi-pass membrane protein</topology>
    </subcellularLocation>
</comment>
<feature type="transmembrane region" description="Helical" evidence="14">
    <location>
        <begin position="348"/>
        <end position="368"/>
    </location>
</feature>
<feature type="transmembrane region" description="Helical" evidence="14">
    <location>
        <begin position="7"/>
        <end position="25"/>
    </location>
</feature>
<keyword evidence="6 14" id="KW-0328">Glycosyltransferase</keyword>
<dbReference type="PIRSF" id="PIRSF028810">
    <property type="entry name" value="Alpha1_2_glucosyltferase_Alg10"/>
    <property type="match status" value="1"/>
</dbReference>
<dbReference type="GO" id="GO:0106073">
    <property type="term" value="F:dolichyl pyrophosphate Glc2Man9GlcNAc2 alpha-1,2-glucosyltransferase activity"/>
    <property type="evidence" value="ECO:0007669"/>
    <property type="project" value="UniProtKB-UniRule"/>
</dbReference>
<feature type="transmembrane region" description="Helical" evidence="14">
    <location>
        <begin position="415"/>
        <end position="437"/>
    </location>
</feature>
<dbReference type="PANTHER" id="PTHR12989">
    <property type="entry name" value="ALPHA-1,2-GLUCOSYLTRANSFERASE ALG10"/>
    <property type="match status" value="1"/>
</dbReference>
<keyword evidence="8 14" id="KW-0812">Transmembrane</keyword>
<evidence type="ECO:0000256" key="3">
    <source>
        <dbReference type="ARBA" id="ARBA00010600"/>
    </source>
</evidence>
<proteinExistence type="inferred from homology"/>
<evidence type="ECO:0000256" key="2">
    <source>
        <dbReference type="ARBA" id="ARBA00004922"/>
    </source>
</evidence>